<sequence>MAVWIIEQSSNNCRAIVIITHNGHGTFLFFEEHEYDILKQEWTANNLDPVQEAMKNVQSVATVIRHQICENKYETGYYPPGEVMFSEEKMVEEIPELLFLLIQSIISINKTGKPDALLRNCIVICHLIIAATRPRSFMSSVLVGLGVMIYQKFASKNLLDVLSNLGITASYNEARLYIQSHIVCNAKKFLHNVWIHFGFDNADFPVQSLNGSKSWHVADGALFAVLVDCYEPQEGAKKLKKVLNVEEIVAFGKIPTCNYVNKIPDG</sequence>
<organism evidence="1 2">
    <name type="scientific">Psylliodes chrysocephalus</name>
    <dbReference type="NCBI Taxonomy" id="3402493"/>
    <lineage>
        <taxon>Eukaryota</taxon>
        <taxon>Metazoa</taxon>
        <taxon>Ecdysozoa</taxon>
        <taxon>Arthropoda</taxon>
        <taxon>Hexapoda</taxon>
        <taxon>Insecta</taxon>
        <taxon>Pterygota</taxon>
        <taxon>Neoptera</taxon>
        <taxon>Endopterygota</taxon>
        <taxon>Coleoptera</taxon>
        <taxon>Polyphaga</taxon>
        <taxon>Cucujiformia</taxon>
        <taxon>Chrysomeloidea</taxon>
        <taxon>Chrysomelidae</taxon>
        <taxon>Galerucinae</taxon>
        <taxon>Alticini</taxon>
        <taxon>Psylliodes</taxon>
    </lineage>
</organism>
<dbReference type="Proteomes" id="UP001153636">
    <property type="component" value="Chromosome 8"/>
</dbReference>
<evidence type="ECO:0000313" key="1">
    <source>
        <dbReference type="EMBL" id="CAH1114695.1"/>
    </source>
</evidence>
<dbReference type="EMBL" id="OV651820">
    <property type="protein sequence ID" value="CAH1114695.1"/>
    <property type="molecule type" value="Genomic_DNA"/>
</dbReference>
<reference evidence="1" key="1">
    <citation type="submission" date="2022-01" db="EMBL/GenBank/DDBJ databases">
        <authorList>
            <person name="King R."/>
        </authorList>
    </citation>
    <scope>NUCLEOTIDE SEQUENCE</scope>
</reference>
<gene>
    <name evidence="1" type="ORF">PSYICH_LOCUS14139</name>
</gene>
<dbReference type="OrthoDB" id="10069752at2759"/>
<keyword evidence="2" id="KW-1185">Reference proteome</keyword>
<dbReference type="AlphaFoldDB" id="A0A9P0GG50"/>
<proteinExistence type="predicted"/>
<name>A0A9P0GG50_9CUCU</name>
<protein>
    <submittedName>
        <fullName evidence="1">Uncharacterized protein</fullName>
    </submittedName>
</protein>
<evidence type="ECO:0000313" key="2">
    <source>
        <dbReference type="Proteomes" id="UP001153636"/>
    </source>
</evidence>
<accession>A0A9P0GG50</accession>